<dbReference type="AlphaFoldDB" id="A0AAN7VAV9"/>
<evidence type="ECO:0000256" key="6">
    <source>
        <dbReference type="ARBA" id="ARBA00022771"/>
    </source>
</evidence>
<dbReference type="Pfam" id="PF17981">
    <property type="entry name" value="ADD_ATRX"/>
    <property type="match status" value="1"/>
</dbReference>
<accession>A0AAN7VAV9</accession>
<evidence type="ECO:0000256" key="13">
    <source>
        <dbReference type="ARBA" id="ARBA00047995"/>
    </source>
</evidence>
<gene>
    <name evidence="16" type="ORF">RI129_008092</name>
</gene>
<dbReference type="GO" id="GO:0006338">
    <property type="term" value="P:chromatin remodeling"/>
    <property type="evidence" value="ECO:0007669"/>
    <property type="project" value="TreeGrafter"/>
</dbReference>
<evidence type="ECO:0000256" key="8">
    <source>
        <dbReference type="ARBA" id="ARBA00022833"/>
    </source>
</evidence>
<feature type="region of interest" description="Disordered" evidence="14">
    <location>
        <begin position="537"/>
        <end position="559"/>
    </location>
</feature>
<comment type="subcellular location">
    <subcellularLocation>
        <location evidence="1">Nucleus</location>
    </subcellularLocation>
</comment>
<keyword evidence="5" id="KW-0227">DNA damage</keyword>
<keyword evidence="12" id="KW-0539">Nucleus</keyword>
<evidence type="ECO:0000256" key="5">
    <source>
        <dbReference type="ARBA" id="ARBA00022763"/>
    </source>
</evidence>
<dbReference type="PROSITE" id="PS51533">
    <property type="entry name" value="ADD"/>
    <property type="match status" value="1"/>
</dbReference>
<evidence type="ECO:0000256" key="4">
    <source>
        <dbReference type="ARBA" id="ARBA00022741"/>
    </source>
</evidence>
<dbReference type="GO" id="GO:0010468">
    <property type="term" value="P:regulation of gene expression"/>
    <property type="evidence" value="ECO:0007669"/>
    <property type="project" value="UniProtKB-ARBA"/>
</dbReference>
<comment type="similarity">
    <text evidence="2">Belongs to the SNF2/RAD54 helicase family.</text>
</comment>
<dbReference type="Gene3D" id="3.30.40.10">
    <property type="entry name" value="Zinc/RING finger domain, C3HC4 (zinc finger)"/>
    <property type="match status" value="1"/>
</dbReference>
<keyword evidence="9" id="KW-0067">ATP-binding</keyword>
<organism evidence="16 17">
    <name type="scientific">Pyrocoelia pectoralis</name>
    <dbReference type="NCBI Taxonomy" id="417401"/>
    <lineage>
        <taxon>Eukaryota</taxon>
        <taxon>Metazoa</taxon>
        <taxon>Ecdysozoa</taxon>
        <taxon>Arthropoda</taxon>
        <taxon>Hexapoda</taxon>
        <taxon>Insecta</taxon>
        <taxon>Pterygota</taxon>
        <taxon>Neoptera</taxon>
        <taxon>Endopterygota</taxon>
        <taxon>Coleoptera</taxon>
        <taxon>Polyphaga</taxon>
        <taxon>Elateriformia</taxon>
        <taxon>Elateroidea</taxon>
        <taxon>Lampyridae</taxon>
        <taxon>Lampyrinae</taxon>
        <taxon>Pyrocoelia</taxon>
    </lineage>
</organism>
<dbReference type="GO" id="GO:0005634">
    <property type="term" value="C:nucleus"/>
    <property type="evidence" value="ECO:0007669"/>
    <property type="project" value="UniProtKB-SubCell"/>
</dbReference>
<dbReference type="GO" id="GO:0005721">
    <property type="term" value="C:pericentric heterochromatin"/>
    <property type="evidence" value="ECO:0007669"/>
    <property type="project" value="TreeGrafter"/>
</dbReference>
<keyword evidence="3" id="KW-0479">Metal-binding</keyword>
<keyword evidence="11" id="KW-0234">DNA repair</keyword>
<evidence type="ECO:0000256" key="3">
    <source>
        <dbReference type="ARBA" id="ARBA00022723"/>
    </source>
</evidence>
<evidence type="ECO:0000256" key="7">
    <source>
        <dbReference type="ARBA" id="ARBA00022801"/>
    </source>
</evidence>
<dbReference type="CDD" id="cd11726">
    <property type="entry name" value="ADDz_ATRX"/>
    <property type="match status" value="1"/>
</dbReference>
<reference evidence="16 17" key="1">
    <citation type="journal article" date="2024" name="Insects">
        <title>An Improved Chromosome-Level Genome Assembly of the Firefly Pyrocoelia pectoralis.</title>
        <authorList>
            <person name="Fu X."/>
            <person name="Meyer-Rochow V.B."/>
            <person name="Ballantyne L."/>
            <person name="Zhu X."/>
        </authorList>
    </citation>
    <scope>NUCLEOTIDE SEQUENCE [LARGE SCALE GENOMIC DNA]</scope>
    <source>
        <strain evidence="16">XCY_ONT2</strain>
    </source>
</reference>
<evidence type="ECO:0000313" key="17">
    <source>
        <dbReference type="Proteomes" id="UP001329430"/>
    </source>
</evidence>
<dbReference type="GO" id="GO:0031297">
    <property type="term" value="P:replication fork processing"/>
    <property type="evidence" value="ECO:0007669"/>
    <property type="project" value="TreeGrafter"/>
</dbReference>
<proteinExistence type="inferred from homology"/>
<keyword evidence="4" id="KW-0547">Nucleotide-binding</keyword>
<sequence length="712" mass="79118">MEVEEINPLDPLSTELSTNNVDPLLTYPHIEDDNDDVEEIIQEPEIIDIIDDEPDNPPTSNGFKHDLEVVWRPGQLPDDYTESERVFYDTNFGTGQQAIQFHRLHCTACNTHLGSAPSDQSKRYIHPLLKVIICKSCFDFYGSGDFDKDDDGSELYCRWCGQGGKVLCCAQCPYVFCQRCIRVNLGMKSLQTVKASDDWLCFVCNPNQIVKQRVMSRALYDYVQNQLKWCEEQQQTQFLSLDKSLCCKPKVHGTKRKEGSGTYSPYDSENRKRKKLRVNPVSPVVNDTSKSWVETHEGDEVVCTPDLIILMDAEESPQQLHSTDMAPPPVVSVEPPTEKLDGEIHFVGQAKGKTSKKSAPANKLGYVLSRKMIKTVAAKGKTNNKDERKVSLDKLQYKWYENATQMAVQANQNLSTKLSSLSNVQSAVQSLTSLAQMHNNLQETLTNTIKSLMEVRKSLRADFIDSIKKLPPMESTNDEASSPPPQSNNNDVIVVDSTPLDVETNPETTQKASPHGYIKVKSPSELLASSVITISDDVATQEEPPAAPKTPDKPAPESNQIEDLSEIAESLNPETITQIKRALLESKFEKILNENLSLNAKVPPDELKKMASVRVVLSPAPQPSQQNDELQPVAAVEEEEDIENILSASTLLNPAKQFHIANSVADFDDENENDPLALDCDLVNNDSSISNGAKDANVNNELTNTSESIAVI</sequence>
<dbReference type="InterPro" id="IPR041430">
    <property type="entry name" value="ADD_ATRX"/>
</dbReference>
<dbReference type="Proteomes" id="UP001329430">
    <property type="component" value="Chromosome 5"/>
</dbReference>
<evidence type="ECO:0000256" key="2">
    <source>
        <dbReference type="ARBA" id="ARBA00007025"/>
    </source>
</evidence>
<comment type="caution">
    <text evidence="16">The sequence shown here is derived from an EMBL/GenBank/DDBJ whole genome shotgun (WGS) entry which is preliminary data.</text>
</comment>
<dbReference type="InterPro" id="IPR025766">
    <property type="entry name" value="ADD"/>
</dbReference>
<evidence type="ECO:0000313" key="16">
    <source>
        <dbReference type="EMBL" id="KAK5644247.1"/>
    </source>
</evidence>
<feature type="region of interest" description="Disordered" evidence="14">
    <location>
        <begin position="1"/>
        <end position="20"/>
    </location>
</feature>
<dbReference type="PANTHER" id="PTHR46357">
    <property type="entry name" value="TRANSCRIPTIONAL REGULATOR ATRX"/>
    <property type="match status" value="1"/>
</dbReference>
<evidence type="ECO:0000256" key="10">
    <source>
        <dbReference type="ARBA" id="ARBA00023125"/>
    </source>
</evidence>
<evidence type="ECO:0000259" key="15">
    <source>
        <dbReference type="PROSITE" id="PS51533"/>
    </source>
</evidence>
<dbReference type="GO" id="GO:0008270">
    <property type="term" value="F:zinc ion binding"/>
    <property type="evidence" value="ECO:0007669"/>
    <property type="project" value="UniProtKB-KW"/>
</dbReference>
<evidence type="ECO:0000256" key="14">
    <source>
        <dbReference type="SAM" id="MobiDB-lite"/>
    </source>
</evidence>
<feature type="region of interest" description="Disordered" evidence="14">
    <location>
        <begin position="471"/>
        <end position="492"/>
    </location>
</feature>
<dbReference type="GO" id="GO:0003678">
    <property type="term" value="F:DNA helicase activity"/>
    <property type="evidence" value="ECO:0007669"/>
    <property type="project" value="UniProtKB-EC"/>
</dbReference>
<dbReference type="InterPro" id="IPR052131">
    <property type="entry name" value="ATRX_domain-containing"/>
</dbReference>
<keyword evidence="10" id="KW-0238">DNA-binding</keyword>
<dbReference type="PANTHER" id="PTHR46357:SF1">
    <property type="entry name" value="TRANSCRIPTIONAL REGULATOR ATRX"/>
    <property type="match status" value="1"/>
</dbReference>
<feature type="domain" description="PHD-type" evidence="15">
    <location>
        <begin position="94"/>
        <end position="232"/>
    </location>
</feature>
<evidence type="ECO:0000256" key="12">
    <source>
        <dbReference type="ARBA" id="ARBA00023242"/>
    </source>
</evidence>
<dbReference type="InterPro" id="IPR011011">
    <property type="entry name" value="Znf_FYVE_PHD"/>
</dbReference>
<dbReference type="GO" id="GO:0031490">
    <property type="term" value="F:chromatin DNA binding"/>
    <property type="evidence" value="ECO:0007669"/>
    <property type="project" value="TreeGrafter"/>
</dbReference>
<evidence type="ECO:0000256" key="9">
    <source>
        <dbReference type="ARBA" id="ARBA00022840"/>
    </source>
</evidence>
<name>A0AAN7VAV9_9COLE</name>
<dbReference type="InterPro" id="IPR013083">
    <property type="entry name" value="Znf_RING/FYVE/PHD"/>
</dbReference>
<dbReference type="GO" id="GO:0006281">
    <property type="term" value="P:DNA repair"/>
    <property type="evidence" value="ECO:0007669"/>
    <property type="project" value="UniProtKB-KW"/>
</dbReference>
<evidence type="ECO:0000256" key="1">
    <source>
        <dbReference type="ARBA" id="ARBA00004123"/>
    </source>
</evidence>
<keyword evidence="8" id="KW-0862">Zinc</keyword>
<dbReference type="SUPFAM" id="SSF57903">
    <property type="entry name" value="FYVE/PHD zinc finger"/>
    <property type="match status" value="1"/>
</dbReference>
<protein>
    <recommendedName>
        <fullName evidence="15">PHD-type domain-containing protein</fullName>
    </recommendedName>
</protein>
<keyword evidence="17" id="KW-1185">Reference proteome</keyword>
<dbReference type="EMBL" id="JAVRBK010000005">
    <property type="protein sequence ID" value="KAK5644247.1"/>
    <property type="molecule type" value="Genomic_DNA"/>
</dbReference>
<keyword evidence="6" id="KW-0863">Zinc-finger</keyword>
<evidence type="ECO:0000256" key="11">
    <source>
        <dbReference type="ARBA" id="ARBA00023204"/>
    </source>
</evidence>
<feature type="region of interest" description="Disordered" evidence="14">
    <location>
        <begin position="253"/>
        <end position="273"/>
    </location>
</feature>
<dbReference type="GO" id="GO:0016787">
    <property type="term" value="F:hydrolase activity"/>
    <property type="evidence" value="ECO:0007669"/>
    <property type="project" value="UniProtKB-KW"/>
</dbReference>
<keyword evidence="7" id="KW-0378">Hydrolase</keyword>
<comment type="catalytic activity">
    <reaction evidence="13">
        <text>ATP + H2O = ADP + phosphate + H(+)</text>
        <dbReference type="Rhea" id="RHEA:13065"/>
        <dbReference type="ChEBI" id="CHEBI:15377"/>
        <dbReference type="ChEBI" id="CHEBI:15378"/>
        <dbReference type="ChEBI" id="CHEBI:30616"/>
        <dbReference type="ChEBI" id="CHEBI:43474"/>
        <dbReference type="ChEBI" id="CHEBI:456216"/>
        <dbReference type="EC" id="3.6.4.12"/>
    </reaction>
</comment>
<dbReference type="GO" id="GO:0005524">
    <property type="term" value="F:ATP binding"/>
    <property type="evidence" value="ECO:0007669"/>
    <property type="project" value="UniProtKB-KW"/>
</dbReference>